<dbReference type="Pfam" id="PF00233">
    <property type="entry name" value="PDEase_I"/>
    <property type="match status" value="1"/>
</dbReference>
<comment type="caution">
    <text evidence="13">The sequence shown here is derived from an EMBL/GenBank/DDBJ whole genome shotgun (WGS) entry which is preliminary data.</text>
</comment>
<evidence type="ECO:0000256" key="3">
    <source>
        <dbReference type="ARBA" id="ARBA00022723"/>
    </source>
</evidence>
<keyword evidence="14" id="KW-1185">Reference proteome</keyword>
<feature type="region of interest" description="Disordered" evidence="11">
    <location>
        <begin position="528"/>
        <end position="556"/>
    </location>
</feature>
<dbReference type="FunFam" id="1.10.1300.10:FF:000006">
    <property type="entry name" value="Phosphodiesterase 9A"/>
    <property type="match status" value="1"/>
</dbReference>
<dbReference type="InterPro" id="IPR023174">
    <property type="entry name" value="PDEase_CS"/>
</dbReference>
<dbReference type="GO" id="GO:0047555">
    <property type="term" value="F:3',5'-cyclic-GMP phosphodiesterase activity"/>
    <property type="evidence" value="ECO:0007669"/>
    <property type="project" value="UniProtKB-EC"/>
</dbReference>
<keyword evidence="4 10" id="KW-0378">Hydrolase</keyword>
<feature type="compositionally biased region" description="Polar residues" evidence="11">
    <location>
        <begin position="528"/>
        <end position="540"/>
    </location>
</feature>
<dbReference type="SUPFAM" id="SSF109604">
    <property type="entry name" value="HD-domain/PDEase-like"/>
    <property type="match status" value="1"/>
</dbReference>
<accession>A0A8S1DZG2</accession>
<dbReference type="InterPro" id="IPR002073">
    <property type="entry name" value="PDEase_catalytic_dom"/>
</dbReference>
<evidence type="ECO:0000256" key="11">
    <source>
        <dbReference type="SAM" id="MobiDB-lite"/>
    </source>
</evidence>
<dbReference type="PRINTS" id="PR00387">
    <property type="entry name" value="PDIESTERASE1"/>
</dbReference>
<feature type="domain" description="PDEase" evidence="12">
    <location>
        <begin position="188"/>
        <end position="516"/>
    </location>
</feature>
<evidence type="ECO:0000256" key="9">
    <source>
        <dbReference type="PIRSR" id="PIRSR623088-3"/>
    </source>
</evidence>
<sequence>MDPMLNSIETSAPARCAICGNYPLAEKTFYVRVGHRKEVMRIPTTMPKLDFIDMLRSAAEVDKSEILKLYSDAGHLVNISPDLPANSPDSPYELHAIATNCNDILRRELGMDFDALDHRISELEQMLNPDNIDVSKTLAHLRKQLEAFRLKLEGPKDQQSELKLESQSPKKERHNWNTLNQQFYARRSAEERLVVWHKFLKICEMSLSEDVRVRLRQVNFDINEWEDEELLVMLQQMYLDLELTSTFALDIHTLRGFLFQIYEHYNDVPFHNFRHSFCVAQMMYSLIWAAGLRKRMGDLEALILITSCICHDLDHPGYNNIYQINARTELAIRYNDISPLENHHCSIAFQILSRPECNMFKSFSFEQFRQVREGIIRCILATDMARHNEILEQFREITPVFDFANNSHTNLLSMVLIKVADISNEARPMEVAEPWLDRLLQEFFKQSDSEKLEGLPVTPFMDRDKVTKPSSQCSFIGLVLLPLFEALVVLLPELHEMIIKPVQFALDHYRRLNEAARERRSLDLQLSLESPQSDVASSPTDSKRRSISIESNPRTGRFSIQSNSEILKQISLIEEAEHGEDVTEVDISEKTLKFKISTEHTVNNHRKGSTEKQSSVEVSPSEEELKACRKQSFFAKLRFFRDKLNGQSVPFKKAGGARRKSSSSSEINKQCSSDSGAGPCAAAPSLDAVVSSGSLDCMLAPTTGGAATTDGKLHKKNRRFQKLKSSGGGGDGARSPIKSKVASFVGSFRKNRRSDNYKTN</sequence>
<feature type="binding site" evidence="8">
    <location>
        <position position="472"/>
    </location>
    <ligand>
        <name>AMP</name>
        <dbReference type="ChEBI" id="CHEBI:456215"/>
    </ligand>
</feature>
<feature type="region of interest" description="Disordered" evidence="11">
    <location>
        <begin position="701"/>
        <end position="738"/>
    </location>
</feature>
<dbReference type="EC" id="3.1.4.-" evidence="10"/>
<dbReference type="GO" id="GO:0007165">
    <property type="term" value="P:signal transduction"/>
    <property type="evidence" value="ECO:0007669"/>
    <property type="project" value="InterPro"/>
</dbReference>
<evidence type="ECO:0000313" key="14">
    <source>
        <dbReference type="Proteomes" id="UP000494165"/>
    </source>
</evidence>
<dbReference type="Proteomes" id="UP000494165">
    <property type="component" value="Unassembled WGS sequence"/>
</dbReference>
<feature type="binding site" evidence="8">
    <location>
        <begin position="271"/>
        <end position="275"/>
    </location>
    <ligand>
        <name>AMP</name>
        <dbReference type="ChEBI" id="CHEBI:456215"/>
    </ligand>
</feature>
<feature type="compositionally biased region" description="Basic residues" evidence="11">
    <location>
        <begin position="713"/>
        <end position="722"/>
    </location>
</feature>
<comment type="cofactor">
    <cofactor evidence="10">
        <name>a divalent metal cation</name>
        <dbReference type="ChEBI" id="CHEBI:60240"/>
    </cofactor>
    <text evidence="10">Binds 2 divalent metal cations per subunit. Site 1 may preferentially bind zinc ions, while site 2 has a preference for magnesium and/or manganese ions.</text>
</comment>
<dbReference type="OrthoDB" id="546632at2759"/>
<comment type="pathway">
    <text evidence="5">Purine metabolism; 3',5'-cyclic GMP degradation; GMP from 3',5'-cyclic GMP: step 1/1.</text>
</comment>
<comment type="catalytic activity">
    <reaction evidence="1">
        <text>3',5'-cyclic GMP + H2O = GMP + H(+)</text>
        <dbReference type="Rhea" id="RHEA:16957"/>
        <dbReference type="ChEBI" id="CHEBI:15377"/>
        <dbReference type="ChEBI" id="CHEBI:15378"/>
        <dbReference type="ChEBI" id="CHEBI:57746"/>
        <dbReference type="ChEBI" id="CHEBI:58115"/>
        <dbReference type="EC" id="3.1.4.35"/>
    </reaction>
</comment>
<evidence type="ECO:0000256" key="1">
    <source>
        <dbReference type="ARBA" id="ARBA00000583"/>
    </source>
</evidence>
<keyword evidence="3 9" id="KW-0479">Metal-binding</keyword>
<dbReference type="SMART" id="SM00471">
    <property type="entry name" value="HDc"/>
    <property type="match status" value="1"/>
</dbReference>
<evidence type="ECO:0000256" key="7">
    <source>
        <dbReference type="PIRSR" id="PIRSR623088-1"/>
    </source>
</evidence>
<evidence type="ECO:0000313" key="13">
    <source>
        <dbReference type="EMBL" id="CAB3385559.1"/>
    </source>
</evidence>
<dbReference type="AlphaFoldDB" id="A0A8S1DZG2"/>
<evidence type="ECO:0000256" key="6">
    <source>
        <dbReference type="ARBA" id="ARBA00061167"/>
    </source>
</evidence>
<evidence type="ECO:0000259" key="12">
    <source>
        <dbReference type="PROSITE" id="PS51845"/>
    </source>
</evidence>
<feature type="binding site" evidence="9">
    <location>
        <position position="312"/>
    </location>
    <ligand>
        <name>Zn(2+)</name>
        <dbReference type="ChEBI" id="CHEBI:29105"/>
        <label>1</label>
    </ligand>
</feature>
<organism evidence="13 14">
    <name type="scientific">Cloeon dipterum</name>
    <dbReference type="NCBI Taxonomy" id="197152"/>
    <lineage>
        <taxon>Eukaryota</taxon>
        <taxon>Metazoa</taxon>
        <taxon>Ecdysozoa</taxon>
        <taxon>Arthropoda</taxon>
        <taxon>Hexapoda</taxon>
        <taxon>Insecta</taxon>
        <taxon>Pterygota</taxon>
        <taxon>Palaeoptera</taxon>
        <taxon>Ephemeroptera</taxon>
        <taxon>Pisciforma</taxon>
        <taxon>Baetidae</taxon>
        <taxon>Cloeon</taxon>
    </lineage>
</organism>
<evidence type="ECO:0000256" key="10">
    <source>
        <dbReference type="RuleBase" id="RU363067"/>
    </source>
</evidence>
<protein>
    <recommendedName>
        <fullName evidence="10">Phosphodiesterase</fullName>
        <ecNumber evidence="10">3.1.4.-</ecNumber>
    </recommendedName>
</protein>
<evidence type="ECO:0000256" key="5">
    <source>
        <dbReference type="ARBA" id="ARBA00037913"/>
    </source>
</evidence>
<evidence type="ECO:0000256" key="4">
    <source>
        <dbReference type="ARBA" id="ARBA00022801"/>
    </source>
</evidence>
<dbReference type="PANTHER" id="PTHR11347">
    <property type="entry name" value="CYCLIC NUCLEOTIDE PHOSPHODIESTERASE"/>
    <property type="match status" value="1"/>
</dbReference>
<dbReference type="InterPro" id="IPR003607">
    <property type="entry name" value="HD/PDEase_dom"/>
</dbReference>
<feature type="binding site" evidence="8">
    <location>
        <position position="421"/>
    </location>
    <ligand>
        <name>AMP</name>
        <dbReference type="ChEBI" id="CHEBI:456215"/>
    </ligand>
</feature>
<dbReference type="Gene3D" id="1.10.1300.10">
    <property type="entry name" value="3'5'-cyclic nucleotide phosphodiesterase, catalytic domain"/>
    <property type="match status" value="1"/>
</dbReference>
<dbReference type="InterPro" id="IPR023088">
    <property type="entry name" value="PDEase"/>
</dbReference>
<dbReference type="PROSITE" id="PS00126">
    <property type="entry name" value="PDEASE_I_1"/>
    <property type="match status" value="1"/>
</dbReference>
<feature type="binding site" evidence="9">
    <location>
        <position position="312"/>
    </location>
    <ligand>
        <name>Zn(2+)</name>
        <dbReference type="ChEBI" id="CHEBI:29105"/>
        <label>2</label>
    </ligand>
</feature>
<feature type="binding site" evidence="9">
    <location>
        <position position="275"/>
    </location>
    <ligand>
        <name>Zn(2+)</name>
        <dbReference type="ChEBI" id="CHEBI:29105"/>
        <label>1</label>
    </ligand>
</feature>
<evidence type="ECO:0000256" key="8">
    <source>
        <dbReference type="PIRSR" id="PIRSR623088-2"/>
    </source>
</evidence>
<keyword evidence="2" id="KW-0140">cGMP</keyword>
<name>A0A8S1DZG2_9INSE</name>
<feature type="binding site" evidence="9">
    <location>
        <position position="311"/>
    </location>
    <ligand>
        <name>Zn(2+)</name>
        <dbReference type="ChEBI" id="CHEBI:29105"/>
        <label>1</label>
    </ligand>
</feature>
<feature type="region of interest" description="Disordered" evidence="11">
    <location>
        <begin position="650"/>
        <end position="678"/>
    </location>
</feature>
<feature type="active site" description="Proton donor" evidence="7">
    <location>
        <position position="271"/>
    </location>
</feature>
<dbReference type="PROSITE" id="PS51845">
    <property type="entry name" value="PDEASE_I_2"/>
    <property type="match status" value="1"/>
</dbReference>
<feature type="binding site" evidence="8">
    <location>
        <position position="312"/>
    </location>
    <ligand>
        <name>AMP</name>
        <dbReference type="ChEBI" id="CHEBI:456215"/>
    </ligand>
</feature>
<dbReference type="GO" id="GO:0046872">
    <property type="term" value="F:metal ion binding"/>
    <property type="evidence" value="ECO:0007669"/>
    <property type="project" value="UniProtKB-KW"/>
</dbReference>
<reference evidence="13 14" key="1">
    <citation type="submission" date="2020-04" db="EMBL/GenBank/DDBJ databases">
        <authorList>
            <person name="Alioto T."/>
            <person name="Alioto T."/>
            <person name="Gomez Garrido J."/>
        </authorList>
    </citation>
    <scope>NUCLEOTIDE SEQUENCE [LARGE SCALE GENOMIC DNA]</scope>
</reference>
<comment type="similarity">
    <text evidence="6">Belongs to the cyclic nucleotide phosphodiesterase family. PDE9 subfamily.</text>
</comment>
<feature type="region of interest" description="Disordered" evidence="11">
    <location>
        <begin position="603"/>
        <end position="622"/>
    </location>
</feature>
<evidence type="ECO:0000256" key="2">
    <source>
        <dbReference type="ARBA" id="ARBA00022535"/>
    </source>
</evidence>
<feature type="compositionally biased region" description="Polar residues" evidence="11">
    <location>
        <begin position="666"/>
        <end position="675"/>
    </location>
</feature>
<gene>
    <name evidence="13" type="ORF">CLODIP_2_CD12234</name>
</gene>
<dbReference type="EMBL" id="CADEPI010000419">
    <property type="protein sequence ID" value="CAB3385559.1"/>
    <property type="molecule type" value="Genomic_DNA"/>
</dbReference>
<dbReference type="InterPro" id="IPR036971">
    <property type="entry name" value="PDEase_catalytic_dom_sf"/>
</dbReference>
<feature type="binding site" evidence="9">
    <location>
        <position position="421"/>
    </location>
    <ligand>
        <name>Zn(2+)</name>
        <dbReference type="ChEBI" id="CHEBI:29105"/>
        <label>1</label>
    </ligand>
</feature>
<proteinExistence type="inferred from homology"/>
<dbReference type="CDD" id="cd00077">
    <property type="entry name" value="HDc"/>
    <property type="match status" value="1"/>
</dbReference>